<dbReference type="GO" id="GO:0030127">
    <property type="term" value="C:COPII vesicle coat"/>
    <property type="evidence" value="ECO:0007669"/>
    <property type="project" value="InterPro"/>
</dbReference>
<feature type="region of interest" description="Disordered" evidence="1">
    <location>
        <begin position="802"/>
        <end position="824"/>
    </location>
</feature>
<sequence>MNFASKFVNLDYDSDEDDLELSDSEMDHGFDALGYVDSESEDDDDHAPRRERASSRERVSSRERDRDSGRDRGRERSRSPERVGLASSSLSNDLLADGDAADINRRSSADGRGGVGGFFSSVAGLFGSNAPVGVGPPPSRPPASGAASMPAMGPPPPPVPARAAKPIRSKKLRKAKMVQMRAVRQDLREQTLLLRKSGPAKSRRRQHVNTNVVSVSLGSLAVEADQLQTGDPEFCSEKGCRCLFNSASKLNRPEDESKNEGEPVAELPMLEEGQRLWHCEFCGKINAVDVEDEEMPKGESQDYILEPAPAMEQDKKVEDDRLMIFCIDISGSMCVSKEVPGKFKLKGDHTQDLAALNENHEDQFMPNQNRNTTWVSRLQAVQAAVNAQLEILQKTRPKYRVGLVTFARDVTIYGDGTTAIEVVAGDKLADLAKLQDIGRKYALEVPIEKSMNDLAEKLFGLEESGPTALGPGLAVAVAMASVKNGSEVILCTDGLANVGLGTLDASSDAEKEKAENWYEGMGNYASMNGVTVNVISISDEECQLENVGRVADMTGGSVDKIDSLQITHKFSGILQNPVIATNVNATMFVHRGLRLRTDDEDETVVPAAAASSSSSSSESVPAKKKNPNFVVDRVSRDIGNVTKETEIFFEYSIRKDEMVRWKHLSGLPFQVQIQYTRLDGSRCIRVITQVKEITHSKEEAEADVDIAVMAANAVQKSAQLAQKGDYESSRAVNFGHAMYMDRVASKPQQQAALRHYVQDVSVWDRSVQRQQQTEAVSAPNMAWFSKSMKKKGRARMRNDDVSKQLFNLKSNPRNAYVDSDSEED</sequence>
<dbReference type="EMBL" id="IACT01006943">
    <property type="protein sequence ID" value="LAC26065.1"/>
    <property type="molecule type" value="mRNA"/>
</dbReference>
<dbReference type="AlphaFoldDB" id="A0A6A7G8Q6"/>
<dbReference type="GO" id="GO:0006886">
    <property type="term" value="P:intracellular protein transport"/>
    <property type="evidence" value="ECO:0007669"/>
    <property type="project" value="InterPro"/>
</dbReference>
<dbReference type="Pfam" id="PF04811">
    <property type="entry name" value="Sec23_trunk"/>
    <property type="match status" value="1"/>
</dbReference>
<dbReference type="InterPro" id="IPR006896">
    <property type="entry name" value="Sec23/24_trunk_dom"/>
</dbReference>
<dbReference type="SUPFAM" id="SSF53300">
    <property type="entry name" value="vWA-like"/>
    <property type="match status" value="1"/>
</dbReference>
<feature type="domain" description="VWFA" evidence="2">
    <location>
        <begin position="322"/>
        <end position="583"/>
    </location>
</feature>
<feature type="compositionally biased region" description="Acidic residues" evidence="1">
    <location>
        <begin position="14"/>
        <end position="24"/>
    </location>
</feature>
<dbReference type="GO" id="GO:0070971">
    <property type="term" value="C:endoplasmic reticulum exit site"/>
    <property type="evidence" value="ECO:0007669"/>
    <property type="project" value="TreeGrafter"/>
</dbReference>
<dbReference type="PANTHER" id="PTHR13803:SF36">
    <property type="entry name" value="TYPE A VON WILLEBRAND FACTOR DOMAIN-CONTAINING PROTEIN"/>
    <property type="match status" value="1"/>
</dbReference>
<feature type="compositionally biased region" description="Low complexity" evidence="1">
    <location>
        <begin position="82"/>
        <end position="96"/>
    </location>
</feature>
<dbReference type="GO" id="GO:0090110">
    <property type="term" value="P:COPII-coated vesicle cargo loading"/>
    <property type="evidence" value="ECO:0007669"/>
    <property type="project" value="TreeGrafter"/>
</dbReference>
<dbReference type="InterPro" id="IPR002035">
    <property type="entry name" value="VWF_A"/>
</dbReference>
<feature type="region of interest" description="Disordered" evidence="1">
    <location>
        <begin position="14"/>
        <end position="96"/>
    </location>
</feature>
<evidence type="ECO:0000259" key="2">
    <source>
        <dbReference type="PROSITE" id="PS50234"/>
    </source>
</evidence>
<dbReference type="InterPro" id="IPR036465">
    <property type="entry name" value="vWFA_dom_sf"/>
</dbReference>
<feature type="compositionally biased region" description="Polar residues" evidence="1">
    <location>
        <begin position="804"/>
        <end position="813"/>
    </location>
</feature>
<feature type="region of interest" description="Disordered" evidence="1">
    <location>
        <begin position="133"/>
        <end position="168"/>
    </location>
</feature>
<proteinExistence type="evidence at transcript level"/>
<evidence type="ECO:0000313" key="3">
    <source>
        <dbReference type="EMBL" id="LAC26065.1"/>
    </source>
</evidence>
<dbReference type="GO" id="GO:0008270">
    <property type="term" value="F:zinc ion binding"/>
    <property type="evidence" value="ECO:0007669"/>
    <property type="project" value="TreeGrafter"/>
</dbReference>
<evidence type="ECO:0000256" key="1">
    <source>
        <dbReference type="SAM" id="MobiDB-lite"/>
    </source>
</evidence>
<protein>
    <submittedName>
        <fullName evidence="3">Sec23/Sec24 trunk domain containing protein</fullName>
    </submittedName>
</protein>
<reference evidence="3" key="1">
    <citation type="submission" date="2017-11" db="EMBL/GenBank/DDBJ databases">
        <title>The sensing device of the deep-sea amphipod.</title>
        <authorList>
            <person name="Kobayashi H."/>
            <person name="Nagahama T."/>
            <person name="Arai W."/>
            <person name="Sasagawa Y."/>
            <person name="Umeda M."/>
            <person name="Hayashi T."/>
            <person name="Nikaido I."/>
            <person name="Watanabe H."/>
            <person name="Oguri K."/>
            <person name="Kitazato H."/>
            <person name="Fujioka K."/>
            <person name="Kido Y."/>
            <person name="Takami H."/>
        </authorList>
    </citation>
    <scope>NUCLEOTIDE SEQUENCE</scope>
    <source>
        <tissue evidence="3">Whole body</tissue>
    </source>
</reference>
<feature type="compositionally biased region" description="Basic and acidic residues" evidence="1">
    <location>
        <begin position="46"/>
        <end position="81"/>
    </location>
</feature>
<dbReference type="Gene3D" id="3.40.50.410">
    <property type="entry name" value="von Willebrand factor, type A domain"/>
    <property type="match status" value="1"/>
</dbReference>
<dbReference type="GO" id="GO:0000149">
    <property type="term" value="F:SNARE binding"/>
    <property type="evidence" value="ECO:0007669"/>
    <property type="project" value="TreeGrafter"/>
</dbReference>
<name>A0A6A7G8Q6_9CRUS</name>
<feature type="compositionally biased region" description="Low complexity" evidence="1">
    <location>
        <begin position="142"/>
        <end position="151"/>
    </location>
</feature>
<organism evidence="3">
    <name type="scientific">Hirondellea gigas</name>
    <dbReference type="NCBI Taxonomy" id="1518452"/>
    <lineage>
        <taxon>Eukaryota</taxon>
        <taxon>Metazoa</taxon>
        <taxon>Ecdysozoa</taxon>
        <taxon>Arthropoda</taxon>
        <taxon>Crustacea</taxon>
        <taxon>Multicrustacea</taxon>
        <taxon>Malacostraca</taxon>
        <taxon>Eumalacostraca</taxon>
        <taxon>Peracarida</taxon>
        <taxon>Amphipoda</taxon>
        <taxon>Amphilochidea</taxon>
        <taxon>Lysianassida</taxon>
        <taxon>Lysianassidira</taxon>
        <taxon>Lysianassoidea</taxon>
        <taxon>Lysianassidae</taxon>
        <taxon>Hirondellea</taxon>
    </lineage>
</organism>
<dbReference type="PANTHER" id="PTHR13803">
    <property type="entry name" value="SEC24-RELATED PROTEIN"/>
    <property type="match status" value="1"/>
</dbReference>
<dbReference type="PROSITE" id="PS50234">
    <property type="entry name" value="VWFA"/>
    <property type="match status" value="1"/>
</dbReference>
<dbReference type="InterPro" id="IPR050550">
    <property type="entry name" value="SEC23_SEC24_subfamily"/>
</dbReference>
<accession>A0A6A7G8Q6</accession>